<dbReference type="Proteomes" id="UP000297814">
    <property type="component" value="Unassembled WGS sequence"/>
</dbReference>
<reference evidence="2 3" key="1">
    <citation type="submission" date="2017-12" db="EMBL/GenBank/DDBJ databases">
        <title>Comparative genomics of Botrytis spp.</title>
        <authorList>
            <person name="Valero-Jimenez C.A."/>
            <person name="Tapia P."/>
            <person name="Veloso J."/>
            <person name="Silva-Moreno E."/>
            <person name="Staats M."/>
            <person name="Valdes J.H."/>
            <person name="Van Kan J.A.L."/>
        </authorList>
    </citation>
    <scope>NUCLEOTIDE SEQUENCE [LARGE SCALE GENOMIC DNA]</scope>
    <source>
        <strain evidence="2 3">Bh0001</strain>
    </source>
</reference>
<evidence type="ECO:0000313" key="2">
    <source>
        <dbReference type="EMBL" id="TGO36693.1"/>
    </source>
</evidence>
<protein>
    <submittedName>
        <fullName evidence="2">Uncharacterized protein</fullName>
    </submittedName>
</protein>
<dbReference type="EMBL" id="PQXK01000117">
    <property type="protein sequence ID" value="TGO36693.1"/>
    <property type="molecule type" value="Genomic_DNA"/>
</dbReference>
<name>A0A4Z1GSX8_9HELO</name>
<accession>A0A4Z1GSX8</accession>
<organism evidence="2 3">
    <name type="scientific">Botrytis hyacinthi</name>
    <dbReference type="NCBI Taxonomy" id="278943"/>
    <lineage>
        <taxon>Eukaryota</taxon>
        <taxon>Fungi</taxon>
        <taxon>Dikarya</taxon>
        <taxon>Ascomycota</taxon>
        <taxon>Pezizomycotina</taxon>
        <taxon>Leotiomycetes</taxon>
        <taxon>Helotiales</taxon>
        <taxon>Sclerotiniaceae</taxon>
        <taxon>Botrytis</taxon>
    </lineage>
</organism>
<feature type="compositionally biased region" description="Basic and acidic residues" evidence="1">
    <location>
        <begin position="1"/>
        <end position="13"/>
    </location>
</feature>
<feature type="region of interest" description="Disordered" evidence="1">
    <location>
        <begin position="1"/>
        <end position="23"/>
    </location>
</feature>
<evidence type="ECO:0000256" key="1">
    <source>
        <dbReference type="SAM" id="MobiDB-lite"/>
    </source>
</evidence>
<comment type="caution">
    <text evidence="2">The sequence shown here is derived from an EMBL/GenBank/DDBJ whole genome shotgun (WGS) entry which is preliminary data.</text>
</comment>
<proteinExistence type="predicted"/>
<sequence length="162" mass="18396">MDLLRIHDSESHTHPASQGPDNDFYRQESIMFKLLEHHGADEVPGNDWKQKWFKSLFNGNWNSSIKPTPRTIMKRQGAESAIVAGTLRVDCPQSVTGMKRSRAQFEEQDSEAPVNADILPVPAHRRCGSTVACNLSEGTENFSIPWKSRLQFDRTFWGAHNM</sequence>
<evidence type="ECO:0000313" key="3">
    <source>
        <dbReference type="Proteomes" id="UP000297814"/>
    </source>
</evidence>
<gene>
    <name evidence="2" type="ORF">BHYA_0117g00170</name>
</gene>
<dbReference type="AlphaFoldDB" id="A0A4Z1GSX8"/>
<keyword evidence="3" id="KW-1185">Reference proteome</keyword>